<dbReference type="EMBL" id="CP003236">
    <property type="protein sequence ID" value="AFK54244.1"/>
    <property type="molecule type" value="Genomic_DNA"/>
</dbReference>
<sequence>MINDKRSSPDLNPDLKIVDKAIFVDEPWFYVRVGSGYGD</sequence>
<dbReference type="HOGENOM" id="CLU_3318485_0_0_5"/>
<keyword evidence="2" id="KW-1185">Reference proteome</keyword>
<dbReference type="AlphaFoldDB" id="I3TNA6"/>
<reference evidence="1 2" key="1">
    <citation type="journal article" date="2012" name="J. Am. Chem. Soc.">
        <title>Bacterial biosynthesis and maturation of the didemnin anti-cancer agents.</title>
        <authorList>
            <person name="Xu Y."/>
            <person name="Kersten R.D."/>
            <person name="Nam S.J."/>
            <person name="Lu L."/>
            <person name="Al-Suwailem A.M."/>
            <person name="Zheng H."/>
            <person name="Fenical W."/>
            <person name="Dorrestein P.C."/>
            <person name="Moore B.S."/>
            <person name="Qian P.Y."/>
        </authorList>
    </citation>
    <scope>NUCLEOTIDE SEQUENCE [LARGE SCALE GENOMIC DNA]</scope>
    <source>
        <strain evidence="1 2">KA081020-065</strain>
    </source>
</reference>
<dbReference type="KEGG" id="tmo:TMO_2406"/>
<evidence type="ECO:0000313" key="2">
    <source>
        <dbReference type="Proteomes" id="UP000005258"/>
    </source>
</evidence>
<organism evidence="1 2">
    <name type="scientific">Tistrella mobilis (strain KA081020-065)</name>
    <dbReference type="NCBI Taxonomy" id="1110502"/>
    <lineage>
        <taxon>Bacteria</taxon>
        <taxon>Pseudomonadati</taxon>
        <taxon>Pseudomonadota</taxon>
        <taxon>Alphaproteobacteria</taxon>
        <taxon>Geminicoccales</taxon>
        <taxon>Geminicoccaceae</taxon>
        <taxon>Tistrella</taxon>
    </lineage>
</organism>
<evidence type="ECO:0000313" key="1">
    <source>
        <dbReference type="EMBL" id="AFK54244.1"/>
    </source>
</evidence>
<proteinExistence type="predicted"/>
<accession>I3TNA6</accession>
<name>I3TNA6_TISMK</name>
<gene>
    <name evidence="1" type="ordered locus">TMO_2406</name>
</gene>
<protein>
    <submittedName>
        <fullName evidence="1">Uncharacterized protein</fullName>
    </submittedName>
</protein>
<dbReference type="Proteomes" id="UP000005258">
    <property type="component" value="Chromosome"/>
</dbReference>